<dbReference type="EMBL" id="DS113881">
    <property type="protein sequence ID" value="EAX94006.1"/>
    <property type="molecule type" value="Genomic_DNA"/>
</dbReference>
<keyword evidence="2" id="KW-1185">Reference proteome</keyword>
<proteinExistence type="predicted"/>
<reference evidence="1" key="1">
    <citation type="submission" date="2006-10" db="EMBL/GenBank/DDBJ databases">
        <authorList>
            <person name="Amadeo P."/>
            <person name="Zhao Q."/>
            <person name="Wortman J."/>
            <person name="Fraser-Liggett C."/>
            <person name="Carlton J."/>
        </authorList>
    </citation>
    <scope>NUCLEOTIDE SEQUENCE</scope>
    <source>
        <strain evidence="1">G3</strain>
    </source>
</reference>
<dbReference type="AlphaFoldDB" id="A2FM72"/>
<dbReference type="InParanoid" id="A2FM72"/>
<accession>A2FM72</accession>
<protein>
    <submittedName>
        <fullName evidence="1">Uncharacterized protein</fullName>
    </submittedName>
</protein>
<gene>
    <name evidence="1" type="ORF">TVAG_356530</name>
</gene>
<sequence>MNAYLISIVNSLINEEIVEIFENLIESDVEISEKVFQICLSIYDLIDSDSPMKEIRDNIIDQNYSTSE</sequence>
<dbReference type="Proteomes" id="UP000001542">
    <property type="component" value="Unassembled WGS sequence"/>
</dbReference>
<dbReference type="VEuPathDB" id="TrichDB:TVAGG3_0152440"/>
<name>A2FM72_TRIV3</name>
<dbReference type="RefSeq" id="XP_001306936.1">
    <property type="nucleotide sequence ID" value="XM_001306935.1"/>
</dbReference>
<organism evidence="1 2">
    <name type="scientific">Trichomonas vaginalis (strain ATCC PRA-98 / G3)</name>
    <dbReference type="NCBI Taxonomy" id="412133"/>
    <lineage>
        <taxon>Eukaryota</taxon>
        <taxon>Metamonada</taxon>
        <taxon>Parabasalia</taxon>
        <taxon>Trichomonadida</taxon>
        <taxon>Trichomonadidae</taxon>
        <taxon>Trichomonas</taxon>
    </lineage>
</organism>
<evidence type="ECO:0000313" key="1">
    <source>
        <dbReference type="EMBL" id="EAX94006.1"/>
    </source>
</evidence>
<reference evidence="1" key="2">
    <citation type="journal article" date="2007" name="Science">
        <title>Draft genome sequence of the sexually transmitted pathogen Trichomonas vaginalis.</title>
        <authorList>
            <person name="Carlton J.M."/>
            <person name="Hirt R.P."/>
            <person name="Silva J.C."/>
            <person name="Delcher A.L."/>
            <person name="Schatz M."/>
            <person name="Zhao Q."/>
            <person name="Wortman J.R."/>
            <person name="Bidwell S.L."/>
            <person name="Alsmark U.C.M."/>
            <person name="Besteiro S."/>
            <person name="Sicheritz-Ponten T."/>
            <person name="Noel C.J."/>
            <person name="Dacks J.B."/>
            <person name="Foster P.G."/>
            <person name="Simillion C."/>
            <person name="Van de Peer Y."/>
            <person name="Miranda-Saavedra D."/>
            <person name="Barton G.J."/>
            <person name="Westrop G.D."/>
            <person name="Mueller S."/>
            <person name="Dessi D."/>
            <person name="Fiori P.L."/>
            <person name="Ren Q."/>
            <person name="Paulsen I."/>
            <person name="Zhang H."/>
            <person name="Bastida-Corcuera F.D."/>
            <person name="Simoes-Barbosa A."/>
            <person name="Brown M.T."/>
            <person name="Hayes R.D."/>
            <person name="Mukherjee M."/>
            <person name="Okumura C.Y."/>
            <person name="Schneider R."/>
            <person name="Smith A.J."/>
            <person name="Vanacova S."/>
            <person name="Villalvazo M."/>
            <person name="Haas B.J."/>
            <person name="Pertea M."/>
            <person name="Feldblyum T.V."/>
            <person name="Utterback T.R."/>
            <person name="Shu C.L."/>
            <person name="Osoegawa K."/>
            <person name="de Jong P.J."/>
            <person name="Hrdy I."/>
            <person name="Horvathova L."/>
            <person name="Zubacova Z."/>
            <person name="Dolezal P."/>
            <person name="Malik S.B."/>
            <person name="Logsdon J.M. Jr."/>
            <person name="Henze K."/>
            <person name="Gupta A."/>
            <person name="Wang C.C."/>
            <person name="Dunne R.L."/>
            <person name="Upcroft J.A."/>
            <person name="Upcroft P."/>
            <person name="White O."/>
            <person name="Salzberg S.L."/>
            <person name="Tang P."/>
            <person name="Chiu C.-H."/>
            <person name="Lee Y.-S."/>
            <person name="Embley T.M."/>
            <person name="Coombs G.H."/>
            <person name="Mottram J.C."/>
            <person name="Tachezy J."/>
            <person name="Fraser-Liggett C.M."/>
            <person name="Johnson P.J."/>
        </authorList>
    </citation>
    <scope>NUCLEOTIDE SEQUENCE [LARGE SCALE GENOMIC DNA]</scope>
    <source>
        <strain evidence="1">G3</strain>
    </source>
</reference>
<dbReference type="VEuPathDB" id="TrichDB:TVAG_356530"/>
<evidence type="ECO:0000313" key="2">
    <source>
        <dbReference type="Proteomes" id="UP000001542"/>
    </source>
</evidence>
<dbReference type="KEGG" id="tva:4751732"/>